<keyword evidence="13" id="KW-1185">Reference proteome</keyword>
<dbReference type="SFLD" id="SFLDS00003">
    <property type="entry name" value="Haloacid_Dehalogenase"/>
    <property type="match status" value="1"/>
</dbReference>
<dbReference type="InterPro" id="IPR027256">
    <property type="entry name" value="P-typ_ATPase_IB"/>
</dbReference>
<dbReference type="EC" id="7.2.2.12" evidence="8"/>
<dbReference type="InterPro" id="IPR023214">
    <property type="entry name" value="HAD_sf"/>
</dbReference>
<dbReference type="GO" id="GO:0005524">
    <property type="term" value="F:ATP binding"/>
    <property type="evidence" value="ECO:0007669"/>
    <property type="project" value="UniProtKB-UniRule"/>
</dbReference>
<dbReference type="InterPro" id="IPR018303">
    <property type="entry name" value="ATPase_P-typ_P_site"/>
</dbReference>
<comment type="similarity">
    <text evidence="2 10">Belongs to the cation transport ATPase (P-type) (TC 3.A.3) family. Type IB subfamily.</text>
</comment>
<keyword evidence="4 10" id="KW-0479">Metal-binding</keyword>
<dbReference type="Pfam" id="PF00702">
    <property type="entry name" value="Hydrolase"/>
    <property type="match status" value="1"/>
</dbReference>
<dbReference type="EMBL" id="SNXS01000002">
    <property type="protein sequence ID" value="TDP73019.1"/>
    <property type="molecule type" value="Genomic_DNA"/>
</dbReference>
<dbReference type="NCBIfam" id="TIGR01494">
    <property type="entry name" value="ATPase_P-type"/>
    <property type="match status" value="2"/>
</dbReference>
<dbReference type="GO" id="GO:0016887">
    <property type="term" value="F:ATP hydrolysis activity"/>
    <property type="evidence" value="ECO:0007669"/>
    <property type="project" value="InterPro"/>
</dbReference>
<dbReference type="SUPFAM" id="SSF81653">
    <property type="entry name" value="Calcium ATPase, transduction domain A"/>
    <property type="match status" value="1"/>
</dbReference>
<keyword evidence="10" id="KW-0547">Nucleotide-binding</keyword>
<dbReference type="SUPFAM" id="SSF55008">
    <property type="entry name" value="HMA, heavy metal-associated domain"/>
    <property type="match status" value="1"/>
</dbReference>
<evidence type="ECO:0000313" key="12">
    <source>
        <dbReference type="EMBL" id="TDP73019.1"/>
    </source>
</evidence>
<dbReference type="PRINTS" id="PR00119">
    <property type="entry name" value="CATATPASE"/>
</dbReference>
<evidence type="ECO:0000256" key="9">
    <source>
        <dbReference type="ARBA" id="ARBA00047308"/>
    </source>
</evidence>
<feature type="transmembrane region" description="Helical" evidence="10">
    <location>
        <begin position="339"/>
        <end position="366"/>
    </location>
</feature>
<dbReference type="GO" id="GO:0005886">
    <property type="term" value="C:plasma membrane"/>
    <property type="evidence" value="ECO:0007669"/>
    <property type="project" value="UniProtKB-SubCell"/>
</dbReference>
<evidence type="ECO:0000256" key="2">
    <source>
        <dbReference type="ARBA" id="ARBA00006024"/>
    </source>
</evidence>
<dbReference type="GO" id="GO:0046872">
    <property type="term" value="F:metal ion binding"/>
    <property type="evidence" value="ECO:0007669"/>
    <property type="project" value="UniProtKB-KW"/>
</dbReference>
<evidence type="ECO:0000313" key="13">
    <source>
        <dbReference type="Proteomes" id="UP000295361"/>
    </source>
</evidence>
<keyword evidence="3 10" id="KW-0812">Transmembrane</keyword>
<dbReference type="NCBIfam" id="TIGR01511">
    <property type="entry name" value="ATPase-IB1_Cu"/>
    <property type="match status" value="1"/>
</dbReference>
<name>A0A4R6QRA6_9BURK</name>
<dbReference type="InterPro" id="IPR051014">
    <property type="entry name" value="Cation_Transport_ATPase_IB"/>
</dbReference>
<dbReference type="Gene3D" id="2.70.150.10">
    <property type="entry name" value="Calcium-transporting ATPase, cytoplasmic transduction domain A"/>
    <property type="match status" value="1"/>
</dbReference>
<dbReference type="PANTHER" id="PTHR48085">
    <property type="entry name" value="CADMIUM/ZINC-TRANSPORTING ATPASE HMA2-RELATED"/>
    <property type="match status" value="1"/>
</dbReference>
<evidence type="ECO:0000256" key="1">
    <source>
        <dbReference type="ARBA" id="ARBA00004370"/>
    </source>
</evidence>
<dbReference type="PROSITE" id="PS01229">
    <property type="entry name" value="COF_2"/>
    <property type="match status" value="1"/>
</dbReference>
<dbReference type="AlphaFoldDB" id="A0A4R6QRA6"/>
<keyword evidence="5" id="KW-1278">Translocase</keyword>
<organism evidence="12 13">
    <name type="scientific">Roseateles toxinivorans</name>
    <dbReference type="NCBI Taxonomy" id="270368"/>
    <lineage>
        <taxon>Bacteria</taxon>
        <taxon>Pseudomonadati</taxon>
        <taxon>Pseudomonadota</taxon>
        <taxon>Betaproteobacteria</taxon>
        <taxon>Burkholderiales</taxon>
        <taxon>Sphaerotilaceae</taxon>
        <taxon>Roseateles</taxon>
    </lineage>
</organism>
<feature type="transmembrane region" description="Helical" evidence="10">
    <location>
        <begin position="304"/>
        <end position="327"/>
    </location>
</feature>
<dbReference type="InterPro" id="IPR023299">
    <property type="entry name" value="ATPase_P-typ_cyto_dom_N"/>
</dbReference>
<evidence type="ECO:0000256" key="5">
    <source>
        <dbReference type="ARBA" id="ARBA00022967"/>
    </source>
</evidence>
<dbReference type="FunCoup" id="A0A4R6QRA6">
    <property type="interactions" value="157"/>
</dbReference>
<dbReference type="NCBIfam" id="TIGR01525">
    <property type="entry name" value="ATPase-IB_hvy"/>
    <property type="match status" value="1"/>
</dbReference>
<dbReference type="GO" id="GO:0016463">
    <property type="term" value="F:P-type zinc transporter activity"/>
    <property type="evidence" value="ECO:0007669"/>
    <property type="project" value="UniProtKB-EC"/>
</dbReference>
<dbReference type="InterPro" id="IPR001757">
    <property type="entry name" value="P_typ_ATPase"/>
</dbReference>
<dbReference type="InterPro" id="IPR008250">
    <property type="entry name" value="ATPase_P-typ_transduc_dom_A_sf"/>
</dbReference>
<dbReference type="Pfam" id="PF00122">
    <property type="entry name" value="E1-E2_ATPase"/>
    <property type="match status" value="1"/>
</dbReference>
<evidence type="ECO:0000256" key="3">
    <source>
        <dbReference type="ARBA" id="ARBA00022692"/>
    </source>
</evidence>
<dbReference type="GO" id="GO:0015086">
    <property type="term" value="F:cadmium ion transmembrane transporter activity"/>
    <property type="evidence" value="ECO:0007669"/>
    <property type="project" value="TreeGrafter"/>
</dbReference>
<keyword evidence="7 10" id="KW-0472">Membrane</keyword>
<dbReference type="FunFam" id="2.70.150.10:FF:000002">
    <property type="entry name" value="Copper-transporting ATPase 1, putative"/>
    <property type="match status" value="1"/>
</dbReference>
<sequence length="694" mass="72598">MDCPTEEALLRKTLTPMSGVLALDFDLMARTLRVAHDLADTTPLLDAVARVGMQAEVLQPGTPVPAMDTGPSVPVALRWRIAAAGLLAVSSEAIAYISGNETSLPVALLALGAVALAGLPTLRKGWIALRSLALNIHLLMSLAVLGALALGQWPEAAMVIWLFAVAEMLEALSLDRARNAIRSLVALAPAQAMVLQADGQWAEQAVAQLDIGARLRVRPGEAVALDGRVVAGASSVNEASITGESLPVPKAVGDAVLAGTVNEQGLLEVEVTATQQNSLLARIAQSVQQAQGQRAPSQRFVDRFAAIYTPVVVVFALLLAVVPPLLLGQPFAEWVYRSLVMLVIACPCALVISTPVTVVSGLAAAARRGMLIKGGLYLEQGRQIKTLALDKTGTLTEGKPRLTDLLRLSDVDVLHLAASLDALSSHPVAAAIVGAQNERAPQRALAAGIDFEALPGRGVRGRIDGELLQLGNHRLLEELGLCTPAIEQQLHGLEAQGKTVMILSREQQVLGLLAVADTLRPHSREAIVALHALGIKTVMLSGDNQRTVDAVAAQLGLDDARGQLLPDDKLQAIAGFSAQGVVAMVGDGVNDAPALARADIGIAMGAAGSATALETADVALMQDDLRKLPEFIALSRRTAAVLRQNLVLALGLKAVVFVLSLLGMATLWMAVFADAGASVLVVLNGLRLLRQGRT</sequence>
<comment type="catalytic activity">
    <reaction evidence="9">
        <text>Zn(2+)(in) + ATP + H2O = Zn(2+)(out) + ADP + phosphate + H(+)</text>
        <dbReference type="Rhea" id="RHEA:20621"/>
        <dbReference type="ChEBI" id="CHEBI:15377"/>
        <dbReference type="ChEBI" id="CHEBI:15378"/>
        <dbReference type="ChEBI" id="CHEBI:29105"/>
        <dbReference type="ChEBI" id="CHEBI:30616"/>
        <dbReference type="ChEBI" id="CHEBI:43474"/>
        <dbReference type="ChEBI" id="CHEBI:456216"/>
        <dbReference type="EC" id="7.2.2.12"/>
    </reaction>
</comment>
<dbReference type="SFLD" id="SFLDF00027">
    <property type="entry name" value="p-type_atpase"/>
    <property type="match status" value="1"/>
</dbReference>
<dbReference type="PROSITE" id="PS00154">
    <property type="entry name" value="ATPASE_E1_E2"/>
    <property type="match status" value="1"/>
</dbReference>
<comment type="subcellular location">
    <subcellularLocation>
        <location evidence="10">Cell membrane</location>
    </subcellularLocation>
    <subcellularLocation>
        <location evidence="1">Membrane</location>
    </subcellularLocation>
</comment>
<feature type="transmembrane region" description="Helical" evidence="10">
    <location>
        <begin position="132"/>
        <end position="150"/>
    </location>
</feature>
<comment type="caution">
    <text evidence="12">The sequence shown here is derived from an EMBL/GenBank/DDBJ whole genome shotgun (WGS) entry which is preliminary data.</text>
</comment>
<feature type="domain" description="P-type ATPase A" evidence="11">
    <location>
        <begin position="187"/>
        <end position="288"/>
    </location>
</feature>
<dbReference type="InterPro" id="IPR023298">
    <property type="entry name" value="ATPase_P-typ_TM_dom_sf"/>
</dbReference>
<dbReference type="Proteomes" id="UP000295361">
    <property type="component" value="Unassembled WGS sequence"/>
</dbReference>
<evidence type="ECO:0000256" key="6">
    <source>
        <dbReference type="ARBA" id="ARBA00022989"/>
    </source>
</evidence>
<gene>
    <name evidence="12" type="ORF">DES47_102765</name>
</gene>
<keyword evidence="10" id="KW-0067">ATP-binding</keyword>
<dbReference type="SUPFAM" id="SSF56784">
    <property type="entry name" value="HAD-like"/>
    <property type="match status" value="1"/>
</dbReference>
<keyword evidence="10" id="KW-1003">Cell membrane</keyword>
<feature type="transmembrane region" description="Helical" evidence="10">
    <location>
        <begin position="646"/>
        <end position="665"/>
    </location>
</feature>
<dbReference type="PANTHER" id="PTHR48085:SF5">
    <property type="entry name" value="CADMIUM_ZINC-TRANSPORTING ATPASE HMA4-RELATED"/>
    <property type="match status" value="1"/>
</dbReference>
<dbReference type="InterPro" id="IPR059000">
    <property type="entry name" value="ATPase_P-type_domA"/>
</dbReference>
<accession>A0A4R6QRA6</accession>
<reference evidence="12 13" key="1">
    <citation type="submission" date="2019-03" db="EMBL/GenBank/DDBJ databases">
        <title>Genomic Encyclopedia of Type Strains, Phase IV (KMG-IV): sequencing the most valuable type-strain genomes for metagenomic binning, comparative biology and taxonomic classification.</title>
        <authorList>
            <person name="Goeker M."/>
        </authorList>
    </citation>
    <scope>NUCLEOTIDE SEQUENCE [LARGE SCALE GENOMIC DNA]</scope>
    <source>
        <strain evidence="12 13">DSM 16998</strain>
    </source>
</reference>
<evidence type="ECO:0000256" key="7">
    <source>
        <dbReference type="ARBA" id="ARBA00023136"/>
    </source>
</evidence>
<dbReference type="InterPro" id="IPR036163">
    <property type="entry name" value="HMA_dom_sf"/>
</dbReference>
<dbReference type="SFLD" id="SFLDG00002">
    <property type="entry name" value="C1.7:_P-type_atpase_like"/>
    <property type="match status" value="1"/>
</dbReference>
<evidence type="ECO:0000256" key="8">
    <source>
        <dbReference type="ARBA" id="ARBA00039097"/>
    </source>
</evidence>
<dbReference type="Gene3D" id="3.40.1110.10">
    <property type="entry name" value="Calcium-transporting ATPase, cytoplasmic domain N"/>
    <property type="match status" value="1"/>
</dbReference>
<evidence type="ECO:0000256" key="4">
    <source>
        <dbReference type="ARBA" id="ARBA00022723"/>
    </source>
</evidence>
<dbReference type="InterPro" id="IPR044492">
    <property type="entry name" value="P_typ_ATPase_HD_dom"/>
</dbReference>
<dbReference type="Gene3D" id="3.40.50.1000">
    <property type="entry name" value="HAD superfamily/HAD-like"/>
    <property type="match status" value="1"/>
</dbReference>
<dbReference type="InterPro" id="IPR036412">
    <property type="entry name" value="HAD-like_sf"/>
</dbReference>
<feature type="transmembrane region" description="Helical" evidence="10">
    <location>
        <begin position="156"/>
        <end position="174"/>
    </location>
</feature>
<keyword evidence="6 10" id="KW-1133">Transmembrane helix</keyword>
<protein>
    <recommendedName>
        <fullName evidence="8">P-type Zn(2+) transporter</fullName>
        <ecNumber evidence="8">7.2.2.12</ecNumber>
    </recommendedName>
</protein>
<dbReference type="InParanoid" id="A0A4R6QRA6"/>
<dbReference type="SUPFAM" id="SSF81665">
    <property type="entry name" value="Calcium ATPase, transmembrane domain M"/>
    <property type="match status" value="1"/>
</dbReference>
<dbReference type="PRINTS" id="PR00941">
    <property type="entry name" value="CDATPASE"/>
</dbReference>
<evidence type="ECO:0000256" key="10">
    <source>
        <dbReference type="RuleBase" id="RU362081"/>
    </source>
</evidence>
<proteinExistence type="inferred from homology"/>
<evidence type="ECO:0000259" key="11">
    <source>
        <dbReference type="Pfam" id="PF00122"/>
    </source>
</evidence>